<evidence type="ECO:0000313" key="2">
    <source>
        <dbReference type="Proteomes" id="UP000766246"/>
    </source>
</evidence>
<name>A0A927YK72_9FIRM</name>
<protein>
    <submittedName>
        <fullName evidence="1">Uncharacterized protein</fullName>
    </submittedName>
</protein>
<gene>
    <name evidence="1" type="ORF">E7272_00045</name>
</gene>
<dbReference type="AlphaFoldDB" id="A0A927YK72"/>
<reference evidence="1" key="1">
    <citation type="submission" date="2019-04" db="EMBL/GenBank/DDBJ databases">
        <title>Evolution of Biomass-Degrading Anaerobic Consortia Revealed by Metagenomics.</title>
        <authorList>
            <person name="Peng X."/>
        </authorList>
    </citation>
    <scope>NUCLEOTIDE SEQUENCE</scope>
    <source>
        <strain evidence="1">SIG311</strain>
    </source>
</reference>
<dbReference type="Proteomes" id="UP000766246">
    <property type="component" value="Unassembled WGS sequence"/>
</dbReference>
<accession>A0A927YK72</accession>
<organism evidence="1 2">
    <name type="scientific">Pseudobutyrivibrio ruminis</name>
    <dbReference type="NCBI Taxonomy" id="46206"/>
    <lineage>
        <taxon>Bacteria</taxon>
        <taxon>Bacillati</taxon>
        <taxon>Bacillota</taxon>
        <taxon>Clostridia</taxon>
        <taxon>Lachnospirales</taxon>
        <taxon>Lachnospiraceae</taxon>
        <taxon>Pseudobutyrivibrio</taxon>
    </lineage>
</organism>
<dbReference type="EMBL" id="SVER01000001">
    <property type="protein sequence ID" value="MBE5918210.1"/>
    <property type="molecule type" value="Genomic_DNA"/>
</dbReference>
<sequence>MYRNDFLFSSHLNYHINAAKPADDGALGAVNDIEGINLRMCTFEDFSNALLYERGLNPDFSFMDSSLDAVKPSDFVPENTYNFVDLAEYAKHTAITIGNMSLFSELQKIASAIESFMKNTAQAANTPSHVIRTFDDYNNFDIKSQPATMEELGSCVIGGGNEGAIKIAATFHESSTGKHPIVSIRFYSINNRVYLTNRDIIGIDNIYKANASLMEAFAYMSYHDYINNHFNYSFDKLLISDSIEIDSLDDMYNKHYDLRIYDKLYA</sequence>
<evidence type="ECO:0000313" key="1">
    <source>
        <dbReference type="EMBL" id="MBE5918210.1"/>
    </source>
</evidence>
<proteinExistence type="predicted"/>
<comment type="caution">
    <text evidence="1">The sequence shown here is derived from an EMBL/GenBank/DDBJ whole genome shotgun (WGS) entry which is preliminary data.</text>
</comment>